<organism evidence="11 12">
    <name type="scientific">Psittacicella gerlachiana</name>
    <dbReference type="NCBI Taxonomy" id="2028574"/>
    <lineage>
        <taxon>Bacteria</taxon>
        <taxon>Pseudomonadati</taxon>
        <taxon>Pseudomonadota</taxon>
        <taxon>Gammaproteobacteria</taxon>
        <taxon>Pasteurellales</taxon>
        <taxon>Psittacicellaceae</taxon>
        <taxon>Psittacicella</taxon>
    </lineage>
</organism>
<dbReference type="GO" id="GO:0003908">
    <property type="term" value="F:methylated-DNA-[protein]-cysteine S-methyltransferase activity"/>
    <property type="evidence" value="ECO:0007669"/>
    <property type="project" value="UniProtKB-EC"/>
</dbReference>
<dbReference type="InterPro" id="IPR036631">
    <property type="entry name" value="MGMT_N_sf"/>
</dbReference>
<dbReference type="GO" id="GO:0006281">
    <property type="term" value="P:DNA repair"/>
    <property type="evidence" value="ECO:0007669"/>
    <property type="project" value="UniProtKB-KW"/>
</dbReference>
<evidence type="ECO:0000256" key="3">
    <source>
        <dbReference type="ARBA" id="ARBA00011918"/>
    </source>
</evidence>
<dbReference type="AlphaFoldDB" id="A0A3A1YCW2"/>
<dbReference type="EC" id="2.1.1.63" evidence="3"/>
<evidence type="ECO:0000256" key="8">
    <source>
        <dbReference type="ARBA" id="ARBA00049348"/>
    </source>
</evidence>
<evidence type="ECO:0000256" key="2">
    <source>
        <dbReference type="ARBA" id="ARBA00008711"/>
    </source>
</evidence>
<proteinExistence type="inferred from homology"/>
<dbReference type="InterPro" id="IPR008332">
    <property type="entry name" value="MethylG_MeTrfase_N"/>
</dbReference>
<dbReference type="GO" id="GO:0032259">
    <property type="term" value="P:methylation"/>
    <property type="evidence" value="ECO:0007669"/>
    <property type="project" value="UniProtKB-KW"/>
</dbReference>
<dbReference type="SUPFAM" id="SSF46767">
    <property type="entry name" value="Methylated DNA-protein cysteine methyltransferase, C-terminal domain"/>
    <property type="match status" value="1"/>
</dbReference>
<dbReference type="CDD" id="cd06445">
    <property type="entry name" value="ATase"/>
    <property type="match status" value="1"/>
</dbReference>
<dbReference type="EMBL" id="NRJF01000113">
    <property type="protein sequence ID" value="RIY35000.1"/>
    <property type="molecule type" value="Genomic_DNA"/>
</dbReference>
<sequence length="191" mass="21827">MKQTQEEPGLVLAKTLFAFKREQELTYEFISTPLGQMLALFSRQGLCWLQFWQGEGVAKIQALASSFAISLLPQATTEGIRLTRELEQYFARKREEFTIALDLVGTPWQLKVWASLQAIPYGQTISYLQQAQDLQQRQAVRAIAQANSKNPIAILIPCHRVIRNNGELGGYYGGVERKKWLLALEQRERQE</sequence>
<dbReference type="InterPro" id="IPR036217">
    <property type="entry name" value="MethylDNA_cys_MeTrfase_DNAb"/>
</dbReference>
<dbReference type="InterPro" id="IPR036388">
    <property type="entry name" value="WH-like_DNA-bd_sf"/>
</dbReference>
<protein>
    <recommendedName>
        <fullName evidence="3">methylated-DNA--[protein]-cysteine S-methyltransferase</fullName>
        <ecNumber evidence="3">2.1.1.63</ecNumber>
    </recommendedName>
</protein>
<dbReference type="InterPro" id="IPR014048">
    <property type="entry name" value="MethylDNA_cys_MeTrfase_DNA-bd"/>
</dbReference>
<keyword evidence="4" id="KW-0489">Methyltransferase</keyword>
<name>A0A3A1YCW2_9GAMM</name>
<dbReference type="OrthoDB" id="9811249at2"/>
<dbReference type="RefSeq" id="WP_119534739.1">
    <property type="nucleotide sequence ID" value="NZ_NRJF01000113.1"/>
</dbReference>
<dbReference type="Proteomes" id="UP000265964">
    <property type="component" value="Unassembled WGS sequence"/>
</dbReference>
<dbReference type="InterPro" id="IPR001497">
    <property type="entry name" value="MethylDNA_cys_MeTrfase_AS"/>
</dbReference>
<comment type="catalytic activity">
    <reaction evidence="1">
        <text>a 4-O-methyl-thymidine in DNA + L-cysteinyl-[protein] = a thymidine in DNA + S-methyl-L-cysteinyl-[protein]</text>
        <dbReference type="Rhea" id="RHEA:53428"/>
        <dbReference type="Rhea" id="RHEA-COMP:10131"/>
        <dbReference type="Rhea" id="RHEA-COMP:10132"/>
        <dbReference type="Rhea" id="RHEA-COMP:13555"/>
        <dbReference type="Rhea" id="RHEA-COMP:13556"/>
        <dbReference type="ChEBI" id="CHEBI:29950"/>
        <dbReference type="ChEBI" id="CHEBI:82612"/>
        <dbReference type="ChEBI" id="CHEBI:137386"/>
        <dbReference type="ChEBI" id="CHEBI:137387"/>
        <dbReference type="EC" id="2.1.1.63"/>
    </reaction>
</comment>
<dbReference type="PROSITE" id="PS00374">
    <property type="entry name" value="MGMT"/>
    <property type="match status" value="1"/>
</dbReference>
<evidence type="ECO:0000256" key="5">
    <source>
        <dbReference type="ARBA" id="ARBA00022679"/>
    </source>
</evidence>
<evidence type="ECO:0000256" key="1">
    <source>
        <dbReference type="ARBA" id="ARBA00001286"/>
    </source>
</evidence>
<evidence type="ECO:0000256" key="6">
    <source>
        <dbReference type="ARBA" id="ARBA00022763"/>
    </source>
</evidence>
<evidence type="ECO:0000259" key="10">
    <source>
        <dbReference type="Pfam" id="PF02870"/>
    </source>
</evidence>
<evidence type="ECO:0000259" key="9">
    <source>
        <dbReference type="Pfam" id="PF01035"/>
    </source>
</evidence>
<keyword evidence="7" id="KW-0234">DNA repair</keyword>
<evidence type="ECO:0000256" key="4">
    <source>
        <dbReference type="ARBA" id="ARBA00022603"/>
    </source>
</evidence>
<comment type="caution">
    <text evidence="11">The sequence shown here is derived from an EMBL/GenBank/DDBJ whole genome shotgun (WGS) entry which is preliminary data.</text>
</comment>
<keyword evidence="12" id="KW-1185">Reference proteome</keyword>
<comment type="similarity">
    <text evidence="2">Belongs to the MGMT family.</text>
</comment>
<keyword evidence="6" id="KW-0227">DNA damage</keyword>
<keyword evidence="5" id="KW-0808">Transferase</keyword>
<evidence type="ECO:0000313" key="11">
    <source>
        <dbReference type="EMBL" id="RIY35000.1"/>
    </source>
</evidence>
<dbReference type="Pfam" id="PF01035">
    <property type="entry name" value="DNA_binding_1"/>
    <property type="match status" value="1"/>
</dbReference>
<feature type="domain" description="Methylguanine DNA methyltransferase ribonuclease-like" evidence="10">
    <location>
        <begin position="26"/>
        <end position="103"/>
    </location>
</feature>
<evidence type="ECO:0000256" key="7">
    <source>
        <dbReference type="ARBA" id="ARBA00023204"/>
    </source>
</evidence>
<comment type="catalytic activity">
    <reaction evidence="8">
        <text>a 6-O-methyl-2'-deoxyguanosine in DNA + L-cysteinyl-[protein] = S-methyl-L-cysteinyl-[protein] + a 2'-deoxyguanosine in DNA</text>
        <dbReference type="Rhea" id="RHEA:24000"/>
        <dbReference type="Rhea" id="RHEA-COMP:10131"/>
        <dbReference type="Rhea" id="RHEA-COMP:10132"/>
        <dbReference type="Rhea" id="RHEA-COMP:11367"/>
        <dbReference type="Rhea" id="RHEA-COMP:11368"/>
        <dbReference type="ChEBI" id="CHEBI:29950"/>
        <dbReference type="ChEBI" id="CHEBI:82612"/>
        <dbReference type="ChEBI" id="CHEBI:85445"/>
        <dbReference type="ChEBI" id="CHEBI:85448"/>
        <dbReference type="EC" id="2.1.1.63"/>
    </reaction>
</comment>
<dbReference type="PANTHER" id="PTHR10815:SF5">
    <property type="entry name" value="METHYLATED-DNA--PROTEIN-CYSTEINE METHYLTRANSFERASE"/>
    <property type="match status" value="1"/>
</dbReference>
<dbReference type="Gene3D" id="1.10.10.10">
    <property type="entry name" value="Winged helix-like DNA-binding domain superfamily/Winged helix DNA-binding domain"/>
    <property type="match status" value="1"/>
</dbReference>
<feature type="domain" description="Methylated-DNA-[protein]-cysteine S-methyltransferase DNA binding" evidence="9">
    <location>
        <begin position="108"/>
        <end position="186"/>
    </location>
</feature>
<dbReference type="SUPFAM" id="SSF53155">
    <property type="entry name" value="Methylated DNA-protein cysteine methyltransferase domain"/>
    <property type="match status" value="1"/>
</dbReference>
<reference evidence="11 12" key="1">
    <citation type="submission" date="2017-08" db="EMBL/GenBank/DDBJ databases">
        <title>Reclassification of Bisgaard taxon 37 and 44.</title>
        <authorList>
            <person name="Christensen H."/>
        </authorList>
    </citation>
    <scope>NUCLEOTIDE SEQUENCE [LARGE SCALE GENOMIC DNA]</scope>
    <source>
        <strain evidence="11 12">EEAB3T1</strain>
    </source>
</reference>
<dbReference type="Pfam" id="PF02870">
    <property type="entry name" value="Methyltransf_1N"/>
    <property type="match status" value="1"/>
</dbReference>
<accession>A0A3A1YCW2</accession>
<dbReference type="NCBIfam" id="TIGR00589">
    <property type="entry name" value="ogt"/>
    <property type="match status" value="1"/>
</dbReference>
<dbReference type="PANTHER" id="PTHR10815">
    <property type="entry name" value="METHYLATED-DNA--PROTEIN-CYSTEINE METHYLTRANSFERASE"/>
    <property type="match status" value="1"/>
</dbReference>
<dbReference type="FunFam" id="1.10.10.10:FF:000214">
    <property type="entry name" value="Methylated-DNA--protein-cysteine methyltransferase"/>
    <property type="match status" value="1"/>
</dbReference>
<evidence type="ECO:0000313" key="12">
    <source>
        <dbReference type="Proteomes" id="UP000265964"/>
    </source>
</evidence>
<dbReference type="Gene3D" id="3.30.160.70">
    <property type="entry name" value="Methylated DNA-protein cysteine methyltransferase domain"/>
    <property type="match status" value="1"/>
</dbReference>
<gene>
    <name evidence="11" type="ORF">CKF59_04275</name>
</gene>